<dbReference type="CDD" id="cd06263">
    <property type="entry name" value="MAM"/>
    <property type="match status" value="2"/>
</dbReference>
<dbReference type="Gene3D" id="2.60.120.200">
    <property type="match status" value="2"/>
</dbReference>
<evidence type="ECO:0000259" key="1">
    <source>
        <dbReference type="PROSITE" id="PS50060"/>
    </source>
</evidence>
<dbReference type="Pfam" id="PF00629">
    <property type="entry name" value="MAM"/>
    <property type="match status" value="2"/>
</dbReference>
<dbReference type="EMBL" id="CAJOBI010333154">
    <property type="protein sequence ID" value="CAF5201772.1"/>
    <property type="molecule type" value="Genomic_DNA"/>
</dbReference>
<dbReference type="AlphaFoldDB" id="A0A8S3IKV2"/>
<evidence type="ECO:0000313" key="2">
    <source>
        <dbReference type="EMBL" id="CAF5201772.1"/>
    </source>
</evidence>
<organism evidence="2 3">
    <name type="scientific">Rotaria magnacalcarata</name>
    <dbReference type="NCBI Taxonomy" id="392030"/>
    <lineage>
        <taxon>Eukaryota</taxon>
        <taxon>Metazoa</taxon>
        <taxon>Spiralia</taxon>
        <taxon>Gnathifera</taxon>
        <taxon>Rotifera</taxon>
        <taxon>Eurotatoria</taxon>
        <taxon>Bdelloidea</taxon>
        <taxon>Philodinida</taxon>
        <taxon>Philodinidae</taxon>
        <taxon>Rotaria</taxon>
    </lineage>
</organism>
<proteinExistence type="predicted"/>
<dbReference type="Proteomes" id="UP000676336">
    <property type="component" value="Unassembled WGS sequence"/>
</dbReference>
<feature type="non-terminal residue" evidence="2">
    <location>
        <position position="1"/>
    </location>
</feature>
<dbReference type="GO" id="GO:0016020">
    <property type="term" value="C:membrane"/>
    <property type="evidence" value="ECO:0007669"/>
    <property type="project" value="InterPro"/>
</dbReference>
<accession>A0A8S3IKV2</accession>
<dbReference type="PANTHER" id="PTHR23282:SF101">
    <property type="entry name" value="MAM DOMAIN-CONTAINING PROTEIN"/>
    <property type="match status" value="1"/>
</dbReference>
<dbReference type="SMART" id="SM00137">
    <property type="entry name" value="MAM"/>
    <property type="match status" value="1"/>
</dbReference>
<protein>
    <recommendedName>
        <fullName evidence="1">MAM domain-containing protein</fullName>
    </recommendedName>
</protein>
<reference evidence="2" key="1">
    <citation type="submission" date="2021-02" db="EMBL/GenBank/DDBJ databases">
        <authorList>
            <person name="Nowell W R."/>
        </authorList>
    </citation>
    <scope>NUCLEOTIDE SEQUENCE</scope>
</reference>
<sequence>FPNRYGDSIGTLNVYVFDGAYKRIWSLSGNRGDNWYEGQVSYISSVPYQIIIEAIAGKDYLGDISIDDFTFTTSNCSIRPMNDAVPTEATTLPSTLSTTTIRQSTLAPQSPWDCNFEQGVLCPTWSHDNDADFRWAPKQGQTPSMNTGPTADHTYGTSDGWYIYMEASFPQQYNQRCRIVSEEIQGQKCLQFWYYMYGMDVDTLNVYIKVNNNMGKPVWTRTRDQGKQWLKG</sequence>
<dbReference type="InterPro" id="IPR051560">
    <property type="entry name" value="MAM_domain-containing"/>
</dbReference>
<dbReference type="InterPro" id="IPR000998">
    <property type="entry name" value="MAM_dom"/>
</dbReference>
<evidence type="ECO:0000313" key="3">
    <source>
        <dbReference type="Proteomes" id="UP000676336"/>
    </source>
</evidence>
<name>A0A8S3IKV2_9BILA</name>
<feature type="non-terminal residue" evidence="2">
    <location>
        <position position="232"/>
    </location>
</feature>
<dbReference type="PANTHER" id="PTHR23282">
    <property type="entry name" value="APICAL ENDOSOMAL GLYCOPROTEIN PRECURSOR"/>
    <property type="match status" value="1"/>
</dbReference>
<feature type="domain" description="MAM" evidence="1">
    <location>
        <begin position="112"/>
        <end position="232"/>
    </location>
</feature>
<dbReference type="SUPFAM" id="SSF49899">
    <property type="entry name" value="Concanavalin A-like lectins/glucanases"/>
    <property type="match status" value="2"/>
</dbReference>
<dbReference type="PROSITE" id="PS50060">
    <property type="entry name" value="MAM_2"/>
    <property type="match status" value="2"/>
</dbReference>
<feature type="domain" description="MAM" evidence="1">
    <location>
        <begin position="24"/>
        <end position="78"/>
    </location>
</feature>
<dbReference type="InterPro" id="IPR013320">
    <property type="entry name" value="ConA-like_dom_sf"/>
</dbReference>
<gene>
    <name evidence="2" type="ORF">SMN809_LOCUS75719</name>
</gene>
<comment type="caution">
    <text evidence="2">The sequence shown here is derived from an EMBL/GenBank/DDBJ whole genome shotgun (WGS) entry which is preliminary data.</text>
</comment>